<name>A0A368HHE1_9GAMM</name>
<reference evidence="5 6" key="1">
    <citation type="submission" date="2018-02" db="EMBL/GenBank/DDBJ databases">
        <title>Insights into the biology of acidophilic members of the Acidiferrobacteraceae family derived from comparative genomic analyses.</title>
        <authorList>
            <person name="Issotta F."/>
            <person name="Thyssen C."/>
            <person name="Mena C."/>
            <person name="Moya A."/>
            <person name="Bellenberg S."/>
            <person name="Sproer C."/>
            <person name="Covarrubias P.C."/>
            <person name="Sand W."/>
            <person name="Quatrini R."/>
            <person name="Vera M."/>
        </authorList>
    </citation>
    <scope>NUCLEOTIDE SEQUENCE [LARGE SCALE GENOMIC DNA]</scope>
    <source>
        <strain evidence="6">m-1</strain>
    </source>
</reference>
<dbReference type="InterPro" id="IPR008410">
    <property type="entry name" value="BCSC_C"/>
</dbReference>
<evidence type="ECO:0000259" key="4">
    <source>
        <dbReference type="Pfam" id="PF05420"/>
    </source>
</evidence>
<dbReference type="EMBL" id="PSYR01000001">
    <property type="protein sequence ID" value="RCN58793.1"/>
    <property type="molecule type" value="Genomic_DNA"/>
</dbReference>
<dbReference type="AlphaFoldDB" id="A0A368HHE1"/>
<sequence>MARGGGTMKRLWFRPRRIARGLTVIAAGILPLTMVPAVVYARSRVHGGAFLEAQGAFDSNVTSNIYTRKGRSLRAINANEKQIWEAITQGHLRRARALIDKTASEFPGWHPRQAMTFVLLEKSIWIHIGAGHLQAARRQISVLRADYGRGALASATRSAIASMRVVMKNDELWALIGHGHLYAAHRAIRRMEAADPSYEPPHKLLAALHEDLGRRALGRYEKAHDWAQVLILYHREPAIFDRAHTANQLVLARALAATGHLGRARTVFSALLRDAKHLGQVETLLGVAATHLTVADMQDLYARAQTRLPADWRALRAAHLRYLLMKAAQAHAAHHDRRALALVASQGAAIMAVHAAADARLMGALYGADGHRRKALQWWLRAADWSGKSRDWRVVGTLALADHDVALMDTAITRLPPGTKERLQLRRQADFMDALSAYRHGRYAATLKILQDARRLGPLSAGMRAIEAWSLVHTGHFRRAGTLFTALYRVHQTSGNAAGLIIADQHLHELARAYHLAATLKGPLAARLPMATMGHHLTDINEMPWRFVAPDDIAAPSPRQSYLALGGSWGQRGGHSSGLAAMRVYQPSLQAQLGINWHLAAFAEVSSPLIEDGPPVGGQLPMIGATGGGASVTTRIQERPGFLLGIDDRRPHAHWRMALGWTSPSIDPRGTPQGLLRYTAIPSRNGSRFGFHVLRDQVRQTLTSYNGMRETFDARVGGATVPVSATWGAVMRNQVGASGYASGGRHGWSYIGTLHLNALDGDNIPTNYGASTYLAMMRPVFTNHRWWVTLGPSFYAEGYRRNEDFVSPGYGAYFSPQWMGQPSLSASASHWWPGGAINVSTALGYQWFYETGGPYIGSSSLRGTLAPQWAAAGLVGAPYGGTRGHNVAGSIDVNLTQRIAGSWYVDTGASYQANPAFQELEAGLDIRDVFGGEGGRTFIPAQYVADMGRYE</sequence>
<accession>A0A368HHE1</accession>
<gene>
    <name evidence="5" type="ORF">C4900_03260</name>
</gene>
<evidence type="ECO:0000313" key="6">
    <source>
        <dbReference type="Proteomes" id="UP000253250"/>
    </source>
</evidence>
<keyword evidence="3" id="KW-0802">TPR repeat</keyword>
<proteinExistence type="predicted"/>
<evidence type="ECO:0000256" key="2">
    <source>
        <dbReference type="ARBA" id="ARBA00022737"/>
    </source>
</evidence>
<keyword evidence="6" id="KW-1185">Reference proteome</keyword>
<keyword evidence="2" id="KW-0677">Repeat</keyword>
<protein>
    <recommendedName>
        <fullName evidence="4">Cellulose synthase operon C C-terminal domain-containing protein</fullName>
    </recommendedName>
</protein>
<organism evidence="5 6">
    <name type="scientific">Acidiferrobacter thiooxydans</name>
    <dbReference type="NCBI Taxonomy" id="163359"/>
    <lineage>
        <taxon>Bacteria</taxon>
        <taxon>Pseudomonadati</taxon>
        <taxon>Pseudomonadota</taxon>
        <taxon>Gammaproteobacteria</taxon>
        <taxon>Acidiferrobacterales</taxon>
        <taxon>Acidiferrobacteraceae</taxon>
        <taxon>Acidiferrobacter</taxon>
    </lineage>
</organism>
<keyword evidence="1" id="KW-0732">Signal</keyword>
<evidence type="ECO:0000256" key="3">
    <source>
        <dbReference type="ARBA" id="ARBA00022803"/>
    </source>
</evidence>
<dbReference type="Proteomes" id="UP000253250">
    <property type="component" value="Unassembled WGS sequence"/>
</dbReference>
<dbReference type="GO" id="GO:0030244">
    <property type="term" value="P:cellulose biosynthetic process"/>
    <property type="evidence" value="ECO:0007669"/>
    <property type="project" value="InterPro"/>
</dbReference>
<evidence type="ECO:0000256" key="1">
    <source>
        <dbReference type="ARBA" id="ARBA00022729"/>
    </source>
</evidence>
<dbReference type="OrthoDB" id="174989at2"/>
<comment type="caution">
    <text evidence="5">The sequence shown here is derived from an EMBL/GenBank/DDBJ whole genome shotgun (WGS) entry which is preliminary data.</text>
</comment>
<feature type="domain" description="Cellulose synthase operon C C-terminal" evidence="4">
    <location>
        <begin position="641"/>
        <end position="930"/>
    </location>
</feature>
<evidence type="ECO:0000313" key="5">
    <source>
        <dbReference type="EMBL" id="RCN58793.1"/>
    </source>
</evidence>
<dbReference type="GO" id="GO:0019867">
    <property type="term" value="C:outer membrane"/>
    <property type="evidence" value="ECO:0007669"/>
    <property type="project" value="InterPro"/>
</dbReference>
<dbReference type="Pfam" id="PF05420">
    <property type="entry name" value="BCSC_C"/>
    <property type="match status" value="1"/>
</dbReference>